<reference evidence="10 11" key="1">
    <citation type="submission" date="2018-06" db="EMBL/GenBank/DDBJ databases">
        <title>The Genome of Cuscuta australis (Dodder) Provides Insight into the Evolution of Plant Parasitism.</title>
        <authorList>
            <person name="Liu H."/>
        </authorList>
    </citation>
    <scope>NUCLEOTIDE SEQUENCE [LARGE SCALE GENOMIC DNA]</scope>
    <source>
        <strain evidence="11">cv. Yunnan</strain>
        <tissue evidence="10">Vines</tissue>
    </source>
</reference>
<dbReference type="Gene3D" id="3.30.200.20">
    <property type="entry name" value="Phosphorylase Kinase, domain 1"/>
    <property type="match status" value="1"/>
</dbReference>
<comment type="caution">
    <text evidence="10">The sequence shown here is derived from an EMBL/GenBank/DDBJ whole genome shotgun (WGS) entry which is preliminary data.</text>
</comment>
<keyword evidence="3 6" id="KW-0547">Nucleotide-binding</keyword>
<evidence type="ECO:0000256" key="7">
    <source>
        <dbReference type="RuleBase" id="RU000304"/>
    </source>
</evidence>
<keyword evidence="11" id="KW-1185">Reference proteome</keyword>
<organism evidence="10 11">
    <name type="scientific">Cuscuta australis</name>
    <dbReference type="NCBI Taxonomy" id="267555"/>
    <lineage>
        <taxon>Eukaryota</taxon>
        <taxon>Viridiplantae</taxon>
        <taxon>Streptophyta</taxon>
        <taxon>Embryophyta</taxon>
        <taxon>Tracheophyta</taxon>
        <taxon>Spermatophyta</taxon>
        <taxon>Magnoliopsida</taxon>
        <taxon>eudicotyledons</taxon>
        <taxon>Gunneridae</taxon>
        <taxon>Pentapetalae</taxon>
        <taxon>asterids</taxon>
        <taxon>lamiids</taxon>
        <taxon>Solanales</taxon>
        <taxon>Convolvulaceae</taxon>
        <taxon>Cuscuteae</taxon>
        <taxon>Cuscuta</taxon>
        <taxon>Cuscuta subgen. Grammica</taxon>
        <taxon>Cuscuta sect. Cleistogrammica</taxon>
    </lineage>
</organism>
<dbReference type="EMBL" id="NQVE01000194">
    <property type="protein sequence ID" value="RAL40622.1"/>
    <property type="molecule type" value="Genomic_DNA"/>
</dbReference>
<feature type="binding site" evidence="6">
    <location>
        <position position="79"/>
    </location>
    <ligand>
        <name>ATP</name>
        <dbReference type="ChEBI" id="CHEBI:30616"/>
    </ligand>
</feature>
<evidence type="ECO:0000313" key="11">
    <source>
        <dbReference type="Proteomes" id="UP000249390"/>
    </source>
</evidence>
<dbReference type="Proteomes" id="UP000249390">
    <property type="component" value="Unassembled WGS sequence"/>
</dbReference>
<evidence type="ECO:0000256" key="5">
    <source>
        <dbReference type="ARBA" id="ARBA00022840"/>
    </source>
</evidence>
<dbReference type="SUPFAM" id="SSF56112">
    <property type="entry name" value="Protein kinase-like (PK-like)"/>
    <property type="match status" value="1"/>
</dbReference>
<evidence type="ECO:0000256" key="1">
    <source>
        <dbReference type="ARBA" id="ARBA00022527"/>
    </source>
</evidence>
<evidence type="ECO:0000256" key="8">
    <source>
        <dbReference type="SAM" id="MobiDB-lite"/>
    </source>
</evidence>
<protein>
    <recommendedName>
        <fullName evidence="9">Protein kinase domain-containing protein</fullName>
    </recommendedName>
</protein>
<dbReference type="AlphaFoldDB" id="A0A328D493"/>
<feature type="domain" description="Protein kinase" evidence="9">
    <location>
        <begin position="47"/>
        <end position="326"/>
    </location>
</feature>
<dbReference type="GO" id="GO:0004674">
    <property type="term" value="F:protein serine/threonine kinase activity"/>
    <property type="evidence" value="ECO:0007669"/>
    <property type="project" value="UniProtKB-KW"/>
</dbReference>
<dbReference type="InterPro" id="IPR011009">
    <property type="entry name" value="Kinase-like_dom_sf"/>
</dbReference>
<dbReference type="Gene3D" id="1.10.510.10">
    <property type="entry name" value="Transferase(Phosphotransferase) domain 1"/>
    <property type="match status" value="1"/>
</dbReference>
<dbReference type="Pfam" id="PF07714">
    <property type="entry name" value="PK_Tyr_Ser-Thr"/>
    <property type="match status" value="1"/>
</dbReference>
<dbReference type="InterPro" id="IPR001245">
    <property type="entry name" value="Ser-Thr/Tyr_kinase_cat_dom"/>
</dbReference>
<evidence type="ECO:0000256" key="3">
    <source>
        <dbReference type="ARBA" id="ARBA00022741"/>
    </source>
</evidence>
<keyword evidence="5 6" id="KW-0067">ATP-binding</keyword>
<evidence type="ECO:0000256" key="2">
    <source>
        <dbReference type="ARBA" id="ARBA00022679"/>
    </source>
</evidence>
<dbReference type="PROSITE" id="PS00107">
    <property type="entry name" value="PROTEIN_KINASE_ATP"/>
    <property type="match status" value="1"/>
</dbReference>
<keyword evidence="2" id="KW-0808">Transferase</keyword>
<dbReference type="PANTHER" id="PTHR47989">
    <property type="entry name" value="OS01G0750732 PROTEIN"/>
    <property type="match status" value="1"/>
</dbReference>
<dbReference type="SMART" id="SM00220">
    <property type="entry name" value="S_TKc"/>
    <property type="match status" value="1"/>
</dbReference>
<evidence type="ECO:0000313" key="10">
    <source>
        <dbReference type="EMBL" id="RAL40622.1"/>
    </source>
</evidence>
<dbReference type="InterPro" id="IPR008271">
    <property type="entry name" value="Ser/Thr_kinase_AS"/>
</dbReference>
<comment type="similarity">
    <text evidence="7">Belongs to the protein kinase superfamily.</text>
</comment>
<keyword evidence="4" id="KW-0418">Kinase</keyword>
<keyword evidence="1 7" id="KW-0723">Serine/threonine-protein kinase</keyword>
<dbReference type="PANTHER" id="PTHR47989:SF5">
    <property type="entry name" value="PROTEIN KINASE DOMAIN-CONTAINING PROTEIN"/>
    <property type="match status" value="1"/>
</dbReference>
<accession>A0A328D493</accession>
<name>A0A328D493_9ASTE</name>
<dbReference type="PROSITE" id="PS00108">
    <property type="entry name" value="PROTEIN_KINASE_ST"/>
    <property type="match status" value="1"/>
</dbReference>
<feature type="region of interest" description="Disordered" evidence="8">
    <location>
        <begin position="365"/>
        <end position="384"/>
    </location>
</feature>
<dbReference type="GO" id="GO:0005524">
    <property type="term" value="F:ATP binding"/>
    <property type="evidence" value="ECO:0007669"/>
    <property type="project" value="UniProtKB-UniRule"/>
</dbReference>
<dbReference type="InterPro" id="IPR000719">
    <property type="entry name" value="Prot_kinase_dom"/>
</dbReference>
<evidence type="ECO:0000256" key="6">
    <source>
        <dbReference type="PROSITE-ProRule" id="PRU10141"/>
    </source>
</evidence>
<evidence type="ECO:0000259" key="9">
    <source>
        <dbReference type="PROSITE" id="PS50011"/>
    </source>
</evidence>
<evidence type="ECO:0000256" key="4">
    <source>
        <dbReference type="ARBA" id="ARBA00022777"/>
    </source>
</evidence>
<proteinExistence type="inferred from homology"/>
<dbReference type="InterPro" id="IPR017441">
    <property type="entry name" value="Protein_kinase_ATP_BS"/>
</dbReference>
<sequence>MGLLSCSAEAAIATCDSSIFKTHCPPNRPFQIREFSCSDLDSATNGFSQGNLLGKGSYGFVYRANLLEGRNGSATVAVKVTKQSSAGGTAAAAENEVDVLSRVYHPRLVNLIGYGLEMNRKKVLVVEFMPNGSLYDLLHGSDRPLRFDRRIRFALQVAKAVRFCHGLNPPIIHRDIKSANVLIDGRFNARLGDFGLAVMGRVEDAAAMRTPPAGTLGYLDPGYLAPGDLTPKSDVFSFGTLLMEIISGRNAIDLNHSPSSVVDWAVPLVKSGAYAEICDPRIRLPEDEAAIRQITVLAARCVRKTASNRPTMAEVADCLKAVYDRLKSPVWTTIRRRVDCVRESTRVAARYEPLEDRLEAGRISRAGSRRTRKGSSVAGAESGDGVNSAKICRHLAKAKSIGSLVEIGYEPLDPGSCQVGPAKNAGLGAKRSTVRLSKSRSMEVLYSSNTTRLLRKSDVECERSKLLLFTE</sequence>
<gene>
    <name evidence="10" type="ORF">DM860_006692</name>
</gene>
<dbReference type="PROSITE" id="PS50011">
    <property type="entry name" value="PROTEIN_KINASE_DOM"/>
    <property type="match status" value="1"/>
</dbReference>